<protein>
    <submittedName>
        <fullName evidence="1">Uncharacterized protein</fullName>
    </submittedName>
</protein>
<dbReference type="InParanoid" id="A0A067QER4"/>
<name>A0A067QER4_9AGAM</name>
<dbReference type="HOGENOM" id="CLU_2606375_0_0_1"/>
<keyword evidence="2" id="KW-1185">Reference proteome</keyword>
<dbReference type="AlphaFoldDB" id="A0A067QER4"/>
<dbReference type="EMBL" id="KL197713">
    <property type="protein sequence ID" value="KDQ61111.1"/>
    <property type="molecule type" value="Genomic_DNA"/>
</dbReference>
<accession>A0A067QER4</accession>
<organism evidence="1 2">
    <name type="scientific">Jaapia argillacea MUCL 33604</name>
    <dbReference type="NCBI Taxonomy" id="933084"/>
    <lineage>
        <taxon>Eukaryota</taxon>
        <taxon>Fungi</taxon>
        <taxon>Dikarya</taxon>
        <taxon>Basidiomycota</taxon>
        <taxon>Agaricomycotina</taxon>
        <taxon>Agaricomycetes</taxon>
        <taxon>Agaricomycetidae</taxon>
        <taxon>Jaapiales</taxon>
        <taxon>Jaapiaceae</taxon>
        <taxon>Jaapia</taxon>
    </lineage>
</organism>
<dbReference type="Proteomes" id="UP000027265">
    <property type="component" value="Unassembled WGS sequence"/>
</dbReference>
<reference evidence="2" key="1">
    <citation type="journal article" date="2014" name="Proc. Natl. Acad. Sci. U.S.A.">
        <title>Extensive sampling of basidiomycete genomes demonstrates inadequacy of the white-rot/brown-rot paradigm for wood decay fungi.</title>
        <authorList>
            <person name="Riley R."/>
            <person name="Salamov A.A."/>
            <person name="Brown D.W."/>
            <person name="Nagy L.G."/>
            <person name="Floudas D."/>
            <person name="Held B.W."/>
            <person name="Levasseur A."/>
            <person name="Lombard V."/>
            <person name="Morin E."/>
            <person name="Otillar R."/>
            <person name="Lindquist E.A."/>
            <person name="Sun H."/>
            <person name="LaButti K.M."/>
            <person name="Schmutz J."/>
            <person name="Jabbour D."/>
            <person name="Luo H."/>
            <person name="Baker S.E."/>
            <person name="Pisabarro A.G."/>
            <person name="Walton J.D."/>
            <person name="Blanchette R.A."/>
            <person name="Henrissat B."/>
            <person name="Martin F."/>
            <person name="Cullen D."/>
            <person name="Hibbett D.S."/>
            <person name="Grigoriev I.V."/>
        </authorList>
    </citation>
    <scope>NUCLEOTIDE SEQUENCE [LARGE SCALE GENOMIC DNA]</scope>
    <source>
        <strain evidence="2">MUCL 33604</strain>
    </source>
</reference>
<evidence type="ECO:0000313" key="1">
    <source>
        <dbReference type="EMBL" id="KDQ61111.1"/>
    </source>
</evidence>
<proteinExistence type="predicted"/>
<sequence length="79" mass="8670">MIRSQLGCVSPLRNGGPANLLSSALLLAVFTHRLHRYAADRLSTVFIIEPNFESLVSPFLWACTLKGVNYSPVIVLLNS</sequence>
<gene>
    <name evidence="1" type="ORF">JAAARDRAFT_572733</name>
</gene>
<evidence type="ECO:0000313" key="2">
    <source>
        <dbReference type="Proteomes" id="UP000027265"/>
    </source>
</evidence>